<evidence type="ECO:0000313" key="2">
    <source>
        <dbReference type="EMBL" id="SLN74043.1"/>
    </source>
</evidence>
<keyword evidence="3" id="KW-1185">Reference proteome</keyword>
<accession>A0A1X7AAF3</accession>
<gene>
    <name evidence="2" type="ORF">ROA7450_04193</name>
</gene>
<feature type="coiled-coil region" evidence="1">
    <location>
        <begin position="290"/>
        <end position="320"/>
    </location>
</feature>
<feature type="coiled-coil region" evidence="1">
    <location>
        <begin position="58"/>
        <end position="119"/>
    </location>
</feature>
<dbReference type="EMBL" id="FWFX01000027">
    <property type="protein sequence ID" value="SLN74043.1"/>
    <property type="molecule type" value="Genomic_DNA"/>
</dbReference>
<dbReference type="AlphaFoldDB" id="A0A1X7AAF3"/>
<dbReference type="OrthoDB" id="8613264at2"/>
<dbReference type="RefSeq" id="WP_085807833.1">
    <property type="nucleotide sequence ID" value="NZ_FWFX01000027.1"/>
</dbReference>
<organism evidence="2 3">
    <name type="scientific">Roseovarius albus</name>
    <dbReference type="NCBI Taxonomy" id="1247867"/>
    <lineage>
        <taxon>Bacteria</taxon>
        <taxon>Pseudomonadati</taxon>
        <taxon>Pseudomonadota</taxon>
        <taxon>Alphaproteobacteria</taxon>
        <taxon>Rhodobacterales</taxon>
        <taxon>Roseobacteraceae</taxon>
        <taxon>Roseovarius</taxon>
    </lineage>
</organism>
<protein>
    <submittedName>
        <fullName evidence="2">Uncharacterized protein</fullName>
    </submittedName>
</protein>
<name>A0A1X7AAF3_9RHOB</name>
<sequence length="1002" mass="110886">MIRSVVLIETTDIVRKAIGICGALLLVWSGPSLSQPVDAAEKLLSTYYASVEEERASFKKLETLVSAYETSRKRLENESASDEAFFNAIRVYREAENRANDAALELGETELNLAILRDEEKRKRKKWDELNRIKQYLPPEELAVLEFVDLRLREIGKSYSALFKQKEKLQTSLGGDGDTQGLWSQQADAADKLLTDLSVLETSDLVTPVIEAQLEMRYALKEYELARQRVHHAFETYQAVRNDTPPPYIKSVKVFQHGILSAEFEWIERGVEGYSEQQIEQISKLLRSQIVKLGSEITQVEEALQQVVENFREISEIREELDSDYHSALSTARAAHLNEIFVRTAVDISVVLAEVYLTGGTAAVISWSVDQGANVAQKILLRSEGKAIRAAGEQIGTEVWSEIKAQIIHRNLAKQQTRLFKEVRDQIVERETETAYRKLVRMFPGINRDTLRNTAKESGERAAKKFSNAFSDAALARSDAETAKAVSAWFQSWQAFESEAVLGRSALSEKQVQAGIDAAFTVIGTRKSIGYLLPDLTNLVKSEDDPFSFLGFSTAGSNRAVAAGLASDGLEVIVDRSIHLLATGGVAAAEKAGLEVAEVFSSVAYKSGWKEVGKPRVSDFLSVVGAASKALSTGYFKDIEFQAWARIVELNALSRILAADYLDLSMHQQKLLTAMKLLRLQRSKLIVFNDAIFAPRKRELVESELSLPVSDLAAELVIEVAFSRYVTPGTRSNLGGLKVSWDGIESQQASKVWRGRVSGLETLPFDGHNASRFPLEIDAIDLFDRVLDSQPQSPAWKSAKETKWPHYEPGVDQGNYKILFEASLVTRPSMWTSWTKQSGSSPGQVEGIVLGPNESRIGVTYTGEVKFAQMDGAGNNYWVPDTPYLSAQVPYAPEGTDIIALVGGSGIPSRIDFSTPVKNPVMAIVSMGQGGAPVTYNFDHPFLVLSYGHGFWGDGHFELSGTVLKGHEAHGVIQFQGVMSQINWTIPDPEDWHGFTIGIPFQ</sequence>
<evidence type="ECO:0000313" key="3">
    <source>
        <dbReference type="Proteomes" id="UP000193061"/>
    </source>
</evidence>
<proteinExistence type="predicted"/>
<dbReference type="Proteomes" id="UP000193061">
    <property type="component" value="Unassembled WGS sequence"/>
</dbReference>
<reference evidence="2 3" key="1">
    <citation type="submission" date="2017-03" db="EMBL/GenBank/DDBJ databases">
        <authorList>
            <person name="Afonso C.L."/>
            <person name="Miller P.J."/>
            <person name="Scott M.A."/>
            <person name="Spackman E."/>
            <person name="Goraichik I."/>
            <person name="Dimitrov K.M."/>
            <person name="Suarez D.L."/>
            <person name="Swayne D.E."/>
        </authorList>
    </citation>
    <scope>NUCLEOTIDE SEQUENCE [LARGE SCALE GENOMIC DNA]</scope>
    <source>
        <strain evidence="2 3">CECT 7450</strain>
    </source>
</reference>
<evidence type="ECO:0000256" key="1">
    <source>
        <dbReference type="SAM" id="Coils"/>
    </source>
</evidence>
<keyword evidence="1" id="KW-0175">Coiled coil</keyword>